<keyword evidence="3" id="KW-1185">Reference proteome</keyword>
<evidence type="ECO:0000313" key="2">
    <source>
        <dbReference type="EMBL" id="CAE8595778.1"/>
    </source>
</evidence>
<reference evidence="2" key="1">
    <citation type="submission" date="2021-02" db="EMBL/GenBank/DDBJ databases">
        <authorList>
            <person name="Dougan E. K."/>
            <person name="Rhodes N."/>
            <person name="Thang M."/>
            <person name="Chan C."/>
        </authorList>
    </citation>
    <scope>NUCLEOTIDE SEQUENCE</scope>
</reference>
<dbReference type="Proteomes" id="UP000654075">
    <property type="component" value="Unassembled WGS sequence"/>
</dbReference>
<organism evidence="2 3">
    <name type="scientific">Polarella glacialis</name>
    <name type="common">Dinoflagellate</name>
    <dbReference type="NCBI Taxonomy" id="89957"/>
    <lineage>
        <taxon>Eukaryota</taxon>
        <taxon>Sar</taxon>
        <taxon>Alveolata</taxon>
        <taxon>Dinophyceae</taxon>
        <taxon>Suessiales</taxon>
        <taxon>Suessiaceae</taxon>
        <taxon>Polarella</taxon>
    </lineage>
</organism>
<sequence length="69" mass="7381">THLTLVSSSPRAAAKAMSDCLTPRTPRPTAIRGSSPGQTLDVGREQRWTRSLTTPPPRCLPAVDLESAL</sequence>
<name>A0A813E1K8_POLGL</name>
<evidence type="ECO:0000256" key="1">
    <source>
        <dbReference type="SAM" id="MobiDB-lite"/>
    </source>
</evidence>
<dbReference type="AlphaFoldDB" id="A0A813E1K8"/>
<feature type="non-terminal residue" evidence="2">
    <location>
        <position position="69"/>
    </location>
</feature>
<comment type="caution">
    <text evidence="2">The sequence shown here is derived from an EMBL/GenBank/DDBJ whole genome shotgun (WGS) entry which is preliminary data.</text>
</comment>
<evidence type="ECO:0000313" key="3">
    <source>
        <dbReference type="Proteomes" id="UP000654075"/>
    </source>
</evidence>
<feature type="region of interest" description="Disordered" evidence="1">
    <location>
        <begin position="18"/>
        <end position="69"/>
    </location>
</feature>
<protein>
    <submittedName>
        <fullName evidence="2">Uncharacterized protein</fullName>
    </submittedName>
</protein>
<proteinExistence type="predicted"/>
<gene>
    <name evidence="2" type="ORF">PGLA1383_LOCUS14275</name>
</gene>
<feature type="non-terminal residue" evidence="2">
    <location>
        <position position="1"/>
    </location>
</feature>
<dbReference type="EMBL" id="CAJNNV010008107">
    <property type="protein sequence ID" value="CAE8595778.1"/>
    <property type="molecule type" value="Genomic_DNA"/>
</dbReference>
<accession>A0A813E1K8</accession>